<dbReference type="GO" id="GO:0016853">
    <property type="term" value="F:isomerase activity"/>
    <property type="evidence" value="ECO:0007669"/>
    <property type="project" value="UniProtKB-KW"/>
</dbReference>
<name>A0AA40S9Q9_9ACTN</name>
<evidence type="ECO:0000313" key="2">
    <source>
        <dbReference type="EMBL" id="MBA8942551.1"/>
    </source>
</evidence>
<dbReference type="Proteomes" id="UP000530412">
    <property type="component" value="Unassembled WGS sequence"/>
</dbReference>
<reference evidence="2 3" key="1">
    <citation type="submission" date="2020-08" db="EMBL/GenBank/DDBJ databases">
        <title>Genomic Encyclopedia of Type Strains, Phase III (KMG-III): the genomes of soil and plant-associated and newly described type strains.</title>
        <authorList>
            <person name="Whitman W."/>
        </authorList>
    </citation>
    <scope>NUCLEOTIDE SEQUENCE [LARGE SCALE GENOMIC DNA]</scope>
    <source>
        <strain evidence="2 3">CECT 3271</strain>
    </source>
</reference>
<dbReference type="CDD" id="cd00531">
    <property type="entry name" value="NTF2_like"/>
    <property type="match status" value="1"/>
</dbReference>
<proteinExistence type="predicted"/>
<sequence>MSEHSNAPETERAPADAVRRYYRLVDDGDVGGLIQLFEPTAEYHRPGYDKLTGHDELERFYREERVIESGRHTIRGLVTADREVAVQGKFRGILRDGRKASVEFADFFTVTPAGRFSRRKTFFYTPLV</sequence>
<evidence type="ECO:0000259" key="1">
    <source>
        <dbReference type="Pfam" id="PF12680"/>
    </source>
</evidence>
<dbReference type="Pfam" id="PF12680">
    <property type="entry name" value="SnoaL_2"/>
    <property type="match status" value="1"/>
</dbReference>
<dbReference type="InterPro" id="IPR037401">
    <property type="entry name" value="SnoaL-like"/>
</dbReference>
<keyword evidence="2" id="KW-0413">Isomerase</keyword>
<feature type="domain" description="SnoaL-like" evidence="1">
    <location>
        <begin position="18"/>
        <end position="117"/>
    </location>
</feature>
<dbReference type="Gene3D" id="3.10.450.50">
    <property type="match status" value="1"/>
</dbReference>
<organism evidence="2 3">
    <name type="scientific">Streptomyces calvus</name>
    <dbReference type="NCBI Taxonomy" id="67282"/>
    <lineage>
        <taxon>Bacteria</taxon>
        <taxon>Bacillati</taxon>
        <taxon>Actinomycetota</taxon>
        <taxon>Actinomycetes</taxon>
        <taxon>Kitasatosporales</taxon>
        <taxon>Streptomycetaceae</taxon>
        <taxon>Streptomyces</taxon>
    </lineage>
</organism>
<dbReference type="InterPro" id="IPR032710">
    <property type="entry name" value="NTF2-like_dom_sf"/>
</dbReference>
<dbReference type="AlphaFoldDB" id="A0AA40S9Q9"/>
<dbReference type="SUPFAM" id="SSF54427">
    <property type="entry name" value="NTF2-like"/>
    <property type="match status" value="1"/>
</dbReference>
<evidence type="ECO:0000313" key="3">
    <source>
        <dbReference type="Proteomes" id="UP000530412"/>
    </source>
</evidence>
<dbReference type="EMBL" id="JACJIE010000001">
    <property type="protein sequence ID" value="MBA8942551.1"/>
    <property type="molecule type" value="Genomic_DNA"/>
</dbReference>
<protein>
    <submittedName>
        <fullName evidence="2">Ketosteroid isomerase-like protein</fullName>
    </submittedName>
</protein>
<gene>
    <name evidence="2" type="ORF">FHS33_000940</name>
</gene>
<comment type="caution">
    <text evidence="2">The sequence shown here is derived from an EMBL/GenBank/DDBJ whole genome shotgun (WGS) entry which is preliminary data.</text>
</comment>
<dbReference type="RefSeq" id="WP_142192467.1">
    <property type="nucleotide sequence ID" value="NZ_BMSU01000013.1"/>
</dbReference>
<accession>A0AA40S9Q9</accession>